<evidence type="ECO:0000313" key="3">
    <source>
        <dbReference type="EMBL" id="KAJ7034346.1"/>
    </source>
</evidence>
<dbReference type="PROSITE" id="PS50011">
    <property type="entry name" value="PROTEIN_KINASE_DOM"/>
    <property type="match status" value="1"/>
</dbReference>
<gene>
    <name evidence="3" type="ORF">C8F04DRAFT_1260113</name>
</gene>
<name>A0AAD6SWH4_9AGAR</name>
<sequence length="389" mass="42706">MDVIDHTSLLLQVVAEREQLHARHGSQSSDNSACVESPVSKQVASWVISTLGDLLIFLHSLDERLAAIAAGFKLQVPCRTLHFTFRLTEVHERSPLGTSLLSTSPSPTLVHSPSPVKASEALENIVTSLESASRDVFLPNDSLRLGAESTPTFVPPTSRRQSPSSPRGEVAIKVIRVPDHGSGPPRAWELSKRLRREADIWIKLHHPNVLPFLGICDDERVAPHPVLISPFCKFGHVGNYVTKHPSADRDELIYGVTCGLAFLHANDIVHGRLKVQNVVVDKRGGLELGTVPYMAPELLAAESVSPTKESDVFSWALLALEACGQQTTAFVTSQIGDALRPRRSDYDAQKVTDDHWAILERCWTFEPHQRPSIGDVLSWLPPSSHTKGA</sequence>
<feature type="domain" description="Protein kinase" evidence="2">
    <location>
        <begin position="137"/>
        <end position="380"/>
    </location>
</feature>
<dbReference type="InterPro" id="IPR011009">
    <property type="entry name" value="Kinase-like_dom_sf"/>
</dbReference>
<dbReference type="InterPro" id="IPR001245">
    <property type="entry name" value="Ser-Thr/Tyr_kinase_cat_dom"/>
</dbReference>
<keyword evidence="3" id="KW-0808">Transferase</keyword>
<evidence type="ECO:0000259" key="2">
    <source>
        <dbReference type="PROSITE" id="PS50011"/>
    </source>
</evidence>
<dbReference type="InterPro" id="IPR051681">
    <property type="entry name" value="Ser/Thr_Kinases-Pseudokinases"/>
</dbReference>
<evidence type="ECO:0000313" key="4">
    <source>
        <dbReference type="Proteomes" id="UP001218188"/>
    </source>
</evidence>
<evidence type="ECO:0000256" key="1">
    <source>
        <dbReference type="SAM" id="MobiDB-lite"/>
    </source>
</evidence>
<dbReference type="EMBL" id="JARJCM010000058">
    <property type="protein sequence ID" value="KAJ7034346.1"/>
    <property type="molecule type" value="Genomic_DNA"/>
</dbReference>
<dbReference type="Gene3D" id="1.10.510.10">
    <property type="entry name" value="Transferase(Phosphotransferase) domain 1"/>
    <property type="match status" value="1"/>
</dbReference>
<keyword evidence="4" id="KW-1185">Reference proteome</keyword>
<keyword evidence="3" id="KW-0418">Kinase</keyword>
<accession>A0AAD6SWH4</accession>
<comment type="caution">
    <text evidence="3">The sequence shown here is derived from an EMBL/GenBank/DDBJ whole genome shotgun (WGS) entry which is preliminary data.</text>
</comment>
<dbReference type="PANTHER" id="PTHR44329">
    <property type="entry name" value="SERINE/THREONINE-PROTEIN KINASE TNNI3K-RELATED"/>
    <property type="match status" value="1"/>
</dbReference>
<dbReference type="AlphaFoldDB" id="A0AAD6SWH4"/>
<proteinExistence type="predicted"/>
<feature type="compositionally biased region" description="Low complexity" evidence="1">
    <location>
        <begin position="155"/>
        <end position="167"/>
    </location>
</feature>
<feature type="region of interest" description="Disordered" evidence="1">
    <location>
        <begin position="148"/>
        <end position="167"/>
    </location>
</feature>
<dbReference type="SUPFAM" id="SSF56112">
    <property type="entry name" value="Protein kinase-like (PK-like)"/>
    <property type="match status" value="1"/>
</dbReference>
<dbReference type="Proteomes" id="UP001218188">
    <property type="component" value="Unassembled WGS sequence"/>
</dbReference>
<dbReference type="Pfam" id="PF07714">
    <property type="entry name" value="PK_Tyr_Ser-Thr"/>
    <property type="match status" value="2"/>
</dbReference>
<dbReference type="GO" id="GO:0004674">
    <property type="term" value="F:protein serine/threonine kinase activity"/>
    <property type="evidence" value="ECO:0007669"/>
    <property type="project" value="TreeGrafter"/>
</dbReference>
<organism evidence="3 4">
    <name type="scientific">Mycena alexandri</name>
    <dbReference type="NCBI Taxonomy" id="1745969"/>
    <lineage>
        <taxon>Eukaryota</taxon>
        <taxon>Fungi</taxon>
        <taxon>Dikarya</taxon>
        <taxon>Basidiomycota</taxon>
        <taxon>Agaricomycotina</taxon>
        <taxon>Agaricomycetes</taxon>
        <taxon>Agaricomycetidae</taxon>
        <taxon>Agaricales</taxon>
        <taxon>Marasmiineae</taxon>
        <taxon>Mycenaceae</taxon>
        <taxon>Mycena</taxon>
    </lineage>
</organism>
<protein>
    <submittedName>
        <fullName evidence="3">Kinase-like domain-containing protein</fullName>
    </submittedName>
</protein>
<dbReference type="InterPro" id="IPR000719">
    <property type="entry name" value="Prot_kinase_dom"/>
</dbReference>
<reference evidence="3" key="1">
    <citation type="submission" date="2023-03" db="EMBL/GenBank/DDBJ databases">
        <title>Massive genome expansion in bonnet fungi (Mycena s.s.) driven by repeated elements and novel gene families across ecological guilds.</title>
        <authorList>
            <consortium name="Lawrence Berkeley National Laboratory"/>
            <person name="Harder C.B."/>
            <person name="Miyauchi S."/>
            <person name="Viragh M."/>
            <person name="Kuo A."/>
            <person name="Thoen E."/>
            <person name="Andreopoulos B."/>
            <person name="Lu D."/>
            <person name="Skrede I."/>
            <person name="Drula E."/>
            <person name="Henrissat B."/>
            <person name="Morin E."/>
            <person name="Kohler A."/>
            <person name="Barry K."/>
            <person name="LaButti K."/>
            <person name="Morin E."/>
            <person name="Salamov A."/>
            <person name="Lipzen A."/>
            <person name="Mereny Z."/>
            <person name="Hegedus B."/>
            <person name="Baldrian P."/>
            <person name="Stursova M."/>
            <person name="Weitz H."/>
            <person name="Taylor A."/>
            <person name="Grigoriev I.V."/>
            <person name="Nagy L.G."/>
            <person name="Martin F."/>
            <person name="Kauserud H."/>
        </authorList>
    </citation>
    <scope>NUCLEOTIDE SEQUENCE</scope>
    <source>
        <strain evidence="3">CBHHK200</strain>
    </source>
</reference>
<dbReference type="GO" id="GO:0005524">
    <property type="term" value="F:ATP binding"/>
    <property type="evidence" value="ECO:0007669"/>
    <property type="project" value="InterPro"/>
</dbReference>